<evidence type="ECO:0008006" key="10">
    <source>
        <dbReference type="Google" id="ProtNLM"/>
    </source>
</evidence>
<dbReference type="Proteomes" id="UP001460270">
    <property type="component" value="Unassembled WGS sequence"/>
</dbReference>
<dbReference type="EMBL" id="JBBPFD010000001">
    <property type="protein sequence ID" value="KAK7944999.1"/>
    <property type="molecule type" value="Genomic_DNA"/>
</dbReference>
<keyword evidence="4" id="KW-0408">Iron</keyword>
<gene>
    <name evidence="8" type="ORF">WMY93_000727</name>
</gene>
<dbReference type="GO" id="GO:0005763">
    <property type="term" value="C:mitochondrial small ribosomal subunit"/>
    <property type="evidence" value="ECO:0007669"/>
    <property type="project" value="TreeGrafter"/>
</dbReference>
<keyword evidence="6" id="KW-0496">Mitochondrion</keyword>
<dbReference type="PANTHER" id="PTHR13184:SF5">
    <property type="entry name" value="METHYLTRANSFERASE-LIKE PROTEIN 17, MITOCHONDRIAL"/>
    <property type="match status" value="1"/>
</dbReference>
<keyword evidence="2" id="KW-0479">Metal-binding</keyword>
<dbReference type="Pfam" id="PF09243">
    <property type="entry name" value="Rsm22"/>
    <property type="match status" value="2"/>
</dbReference>
<dbReference type="GO" id="GO:0006412">
    <property type="term" value="P:translation"/>
    <property type="evidence" value="ECO:0007669"/>
    <property type="project" value="InterPro"/>
</dbReference>
<comment type="subcellular location">
    <subcellularLocation>
        <location evidence="1">Mitochondrion</location>
    </subcellularLocation>
</comment>
<dbReference type="GO" id="GO:0003735">
    <property type="term" value="F:structural constituent of ribosome"/>
    <property type="evidence" value="ECO:0007669"/>
    <property type="project" value="TreeGrafter"/>
</dbReference>
<evidence type="ECO:0000256" key="6">
    <source>
        <dbReference type="ARBA" id="ARBA00023128"/>
    </source>
</evidence>
<evidence type="ECO:0000256" key="2">
    <source>
        <dbReference type="ARBA" id="ARBA00022723"/>
    </source>
</evidence>
<dbReference type="PANTHER" id="PTHR13184">
    <property type="entry name" value="37S RIBOSOMAL PROTEIN S22"/>
    <property type="match status" value="1"/>
</dbReference>
<evidence type="ECO:0000313" key="9">
    <source>
        <dbReference type="Proteomes" id="UP001460270"/>
    </source>
</evidence>
<proteinExistence type="predicted"/>
<evidence type="ECO:0000256" key="5">
    <source>
        <dbReference type="ARBA" id="ARBA00023014"/>
    </source>
</evidence>
<keyword evidence="3" id="KW-0809">Transit peptide</keyword>
<protein>
    <recommendedName>
        <fullName evidence="10">Methyltransferase-like protein 17, mitochondrial</fullName>
    </recommendedName>
</protein>
<comment type="function">
    <text evidence="7">Mitochondrial ribosome (mitoribosome) assembly factor. Binds at the interface of the head and body domains of the mitochondrial small ribosomal subunit (mt-SSU), occluding the mRNA channel and preventing compaction of the head domain towards the body. Probable inactive methyltransferase: retains the characteristic folding and ability to bind S-adenosyl-L-methionine, but it probably lost its methyltransferase activity.</text>
</comment>
<organism evidence="8 9">
    <name type="scientific">Mugilogobius chulae</name>
    <name type="common">yellowstripe goby</name>
    <dbReference type="NCBI Taxonomy" id="88201"/>
    <lineage>
        <taxon>Eukaryota</taxon>
        <taxon>Metazoa</taxon>
        <taxon>Chordata</taxon>
        <taxon>Craniata</taxon>
        <taxon>Vertebrata</taxon>
        <taxon>Euteleostomi</taxon>
        <taxon>Actinopterygii</taxon>
        <taxon>Neopterygii</taxon>
        <taxon>Teleostei</taxon>
        <taxon>Neoteleostei</taxon>
        <taxon>Acanthomorphata</taxon>
        <taxon>Gobiaria</taxon>
        <taxon>Gobiiformes</taxon>
        <taxon>Gobioidei</taxon>
        <taxon>Gobiidae</taxon>
        <taxon>Gobionellinae</taxon>
        <taxon>Mugilogobius</taxon>
    </lineage>
</organism>
<sequence>MALRSISACSFCHRVFAVKTTLRVMSTAAKLQPHVDFLKGEPHRKHPGVTNLKSLRLPEKLQMAARSIIHRAQVKDLDEKAQNLVHYLWSRKRKVEDKTLRQKALDLEKELRSKAIEQHKDVDEQLLEDRIKKKVLSELRRTTYHWKQLKFDEEMGVVYMAARLAGGFAAVRRALNEIKKRDHSFTPESLLDLVQAWEQSPGLCHFSLSQILFFPHMSLNPFVLFRASRSCWPDSLKEMICVDSSGPMNTLAERLLKGDDEKEEPHFKHVYFRQFLPVSPKFDLVVAAFTLSELPKAADREDVVFTLWRKTNSYLVLVENGTKEGHQILMEARDTLLNKQEETVHDFRPASVFAPCPHELMCPKLAQKPLLPCNFQQRYHTLSLPGQTNHLTEKFSYVILTRAAANDVTGLKPGLDSGLDSGVESGLDSGVDSGLDSGLDWARLIAPVQPRTRHVHCRMCCSDGQLQHVVVTPRKHGRDVYRCARSSDWGDRVPMIQTESDVHSESDEA</sequence>
<accession>A0AAW0Q5X5</accession>
<name>A0AAW0Q5X5_9GOBI</name>
<evidence type="ECO:0000256" key="1">
    <source>
        <dbReference type="ARBA" id="ARBA00004173"/>
    </source>
</evidence>
<evidence type="ECO:0000256" key="4">
    <source>
        <dbReference type="ARBA" id="ARBA00023004"/>
    </source>
</evidence>
<dbReference type="AlphaFoldDB" id="A0AAW0Q5X5"/>
<evidence type="ECO:0000256" key="3">
    <source>
        <dbReference type="ARBA" id="ARBA00022946"/>
    </source>
</evidence>
<dbReference type="InterPro" id="IPR015324">
    <property type="entry name" value="Ribosomal_Rsm22-like"/>
</dbReference>
<evidence type="ECO:0000256" key="7">
    <source>
        <dbReference type="ARBA" id="ARBA00045681"/>
    </source>
</evidence>
<dbReference type="GO" id="GO:0046872">
    <property type="term" value="F:metal ion binding"/>
    <property type="evidence" value="ECO:0007669"/>
    <property type="project" value="UniProtKB-KW"/>
</dbReference>
<keyword evidence="5" id="KW-0411">Iron-sulfur</keyword>
<evidence type="ECO:0000313" key="8">
    <source>
        <dbReference type="EMBL" id="KAK7944999.1"/>
    </source>
</evidence>
<dbReference type="GO" id="GO:0051536">
    <property type="term" value="F:iron-sulfur cluster binding"/>
    <property type="evidence" value="ECO:0007669"/>
    <property type="project" value="UniProtKB-KW"/>
</dbReference>
<comment type="caution">
    <text evidence="8">The sequence shown here is derived from an EMBL/GenBank/DDBJ whole genome shotgun (WGS) entry which is preliminary data.</text>
</comment>
<keyword evidence="9" id="KW-1185">Reference proteome</keyword>
<dbReference type="GO" id="GO:0008168">
    <property type="term" value="F:methyltransferase activity"/>
    <property type="evidence" value="ECO:0007669"/>
    <property type="project" value="InterPro"/>
</dbReference>
<reference evidence="9" key="1">
    <citation type="submission" date="2024-04" db="EMBL/GenBank/DDBJ databases">
        <title>Salinicola lusitanus LLJ914,a marine bacterium isolated from the Okinawa Trough.</title>
        <authorList>
            <person name="Li J."/>
        </authorList>
    </citation>
    <scope>NUCLEOTIDE SEQUENCE [LARGE SCALE GENOMIC DNA]</scope>
</reference>
<dbReference type="InterPro" id="IPR052571">
    <property type="entry name" value="Mt_RNA_Methyltransferase"/>
</dbReference>